<feature type="domain" description="XdhC Rossmann" evidence="2">
    <location>
        <begin position="174"/>
        <end position="314"/>
    </location>
</feature>
<dbReference type="Gene3D" id="3.40.50.720">
    <property type="entry name" value="NAD(P)-binding Rossmann-like Domain"/>
    <property type="match status" value="1"/>
</dbReference>
<dbReference type="AlphaFoldDB" id="A0A1H3MAI3"/>
<evidence type="ECO:0000313" key="4">
    <source>
        <dbReference type="Proteomes" id="UP000199026"/>
    </source>
</evidence>
<dbReference type="InterPro" id="IPR052698">
    <property type="entry name" value="MoCofactor_Util/Proc"/>
</dbReference>
<sequence>MLTRQKKERAMSVPALDASTVIEPIRQLSDAGGAGVLCVITHVDGPSYRPLGAMMAVLEDGRRIGTLSSGCVEADIALHAAKALDTNTPYTVRYGKGSPFADIVLPCGGGLEIMLLPRPDVAVLNTLLSHHVARQACVLDVDQRSGALIAVTQGATGWTGDVFSIAIDPEIRFFIFGKGPETATFAGLVQAAGYPNLVLSPDGETIDAVGAAGCATQHLTHAHCPAGLGIDERSAVVLFFHDHDWEPPILAGALTTDAFYVGAQGSMRAAEMRRMELIRLGVSDDAIAELRGPIGLVPSVRDARKLAVSVLAEVLSV</sequence>
<name>A0A1H3MAI3_9RHOB</name>
<evidence type="ECO:0000313" key="3">
    <source>
        <dbReference type="EMBL" id="SDY73294.1"/>
    </source>
</evidence>
<dbReference type="Pfam" id="PF02625">
    <property type="entry name" value="XdhC_CoxI"/>
    <property type="match status" value="1"/>
</dbReference>
<evidence type="ECO:0000259" key="2">
    <source>
        <dbReference type="Pfam" id="PF13478"/>
    </source>
</evidence>
<dbReference type="Proteomes" id="UP000199026">
    <property type="component" value="Unassembled WGS sequence"/>
</dbReference>
<gene>
    <name evidence="3" type="ORF">SAMN05444486_103470</name>
</gene>
<keyword evidence="4" id="KW-1185">Reference proteome</keyword>
<accession>A0A1H3MAI3</accession>
<protein>
    <submittedName>
        <fullName evidence="3">Xanthine dehydrogenase accessory factor</fullName>
    </submittedName>
</protein>
<feature type="domain" description="XdhC- CoxI" evidence="1">
    <location>
        <begin position="30"/>
        <end position="95"/>
    </location>
</feature>
<reference evidence="3 4" key="1">
    <citation type="submission" date="2016-10" db="EMBL/GenBank/DDBJ databases">
        <authorList>
            <person name="de Groot N.N."/>
        </authorList>
    </citation>
    <scope>NUCLEOTIDE SEQUENCE [LARGE SCALE GENOMIC DNA]</scope>
    <source>
        <strain evidence="3 4">DSM 24677</strain>
    </source>
</reference>
<dbReference type="PANTHER" id="PTHR30388">
    <property type="entry name" value="ALDEHYDE OXIDOREDUCTASE MOLYBDENUM COFACTOR ASSEMBLY PROTEIN"/>
    <property type="match status" value="1"/>
</dbReference>
<dbReference type="STRING" id="576131.SAMN05444486_103470"/>
<dbReference type="OrthoDB" id="9815497at2"/>
<organism evidence="3 4">
    <name type="scientific">Lentibacter algarum</name>
    <dbReference type="NCBI Taxonomy" id="576131"/>
    <lineage>
        <taxon>Bacteria</taxon>
        <taxon>Pseudomonadati</taxon>
        <taxon>Pseudomonadota</taxon>
        <taxon>Alphaproteobacteria</taxon>
        <taxon>Rhodobacterales</taxon>
        <taxon>Roseobacteraceae</taxon>
        <taxon>Lentibacter</taxon>
    </lineage>
</organism>
<dbReference type="PANTHER" id="PTHR30388:SF4">
    <property type="entry name" value="MOLYBDENUM COFACTOR INSERTION CHAPERONE PAOD"/>
    <property type="match status" value="1"/>
</dbReference>
<proteinExistence type="predicted"/>
<dbReference type="Pfam" id="PF13478">
    <property type="entry name" value="XdhC_C"/>
    <property type="match status" value="1"/>
</dbReference>
<evidence type="ECO:0000259" key="1">
    <source>
        <dbReference type="Pfam" id="PF02625"/>
    </source>
</evidence>
<dbReference type="EMBL" id="FNPR01000003">
    <property type="protein sequence ID" value="SDY73294.1"/>
    <property type="molecule type" value="Genomic_DNA"/>
</dbReference>
<dbReference type="InterPro" id="IPR027051">
    <property type="entry name" value="XdhC_Rossmann_dom"/>
</dbReference>
<dbReference type="InterPro" id="IPR003777">
    <property type="entry name" value="XdhC_CoxI"/>
</dbReference>